<dbReference type="AlphaFoldDB" id="A0A9N9T7G6"/>
<accession>A0A9N9T7G6</accession>
<keyword evidence="2" id="KW-1185">Reference proteome</keyword>
<organism evidence="1 2">
    <name type="scientific">Diabrotica balteata</name>
    <name type="common">Banded cucumber beetle</name>
    <dbReference type="NCBI Taxonomy" id="107213"/>
    <lineage>
        <taxon>Eukaryota</taxon>
        <taxon>Metazoa</taxon>
        <taxon>Ecdysozoa</taxon>
        <taxon>Arthropoda</taxon>
        <taxon>Hexapoda</taxon>
        <taxon>Insecta</taxon>
        <taxon>Pterygota</taxon>
        <taxon>Neoptera</taxon>
        <taxon>Endopterygota</taxon>
        <taxon>Coleoptera</taxon>
        <taxon>Polyphaga</taxon>
        <taxon>Cucujiformia</taxon>
        <taxon>Chrysomeloidea</taxon>
        <taxon>Chrysomelidae</taxon>
        <taxon>Galerucinae</taxon>
        <taxon>Diabroticina</taxon>
        <taxon>Diabroticites</taxon>
        <taxon>Diabrotica</taxon>
    </lineage>
</organism>
<reference evidence="1" key="1">
    <citation type="submission" date="2022-01" db="EMBL/GenBank/DDBJ databases">
        <authorList>
            <person name="King R."/>
        </authorList>
    </citation>
    <scope>NUCLEOTIDE SEQUENCE</scope>
</reference>
<name>A0A9N9T7G6_DIABA</name>
<evidence type="ECO:0000313" key="2">
    <source>
        <dbReference type="Proteomes" id="UP001153709"/>
    </source>
</evidence>
<proteinExistence type="predicted"/>
<dbReference type="EMBL" id="OU898282">
    <property type="protein sequence ID" value="CAG9837345.1"/>
    <property type="molecule type" value="Genomic_DNA"/>
</dbReference>
<protein>
    <submittedName>
        <fullName evidence="1">Uncharacterized protein</fullName>
    </submittedName>
</protein>
<gene>
    <name evidence="1" type="ORF">DIABBA_LOCUS10334</name>
</gene>
<dbReference type="Proteomes" id="UP001153709">
    <property type="component" value="Chromosome 7"/>
</dbReference>
<sequence>MNFDQKKLNTKTATIFKEDVQGNTFHFNDICEIYGKKVLVLKTLLKLHLHKRSTDQLIPQKKNKKGLESMDIIELENAYNGSLPITEKKKKVLTSLCEDKSVPPIHADFF</sequence>
<evidence type="ECO:0000313" key="1">
    <source>
        <dbReference type="EMBL" id="CAG9837345.1"/>
    </source>
</evidence>